<dbReference type="PANTHER" id="PTHR43442:SF3">
    <property type="entry name" value="GLUCONOKINASE-RELATED"/>
    <property type="match status" value="1"/>
</dbReference>
<accession>A0A7G6Y5C7</accession>
<dbReference type="GO" id="GO:0005524">
    <property type="term" value="F:ATP binding"/>
    <property type="evidence" value="ECO:0007669"/>
    <property type="project" value="UniProtKB-KW"/>
</dbReference>
<evidence type="ECO:0000256" key="1">
    <source>
        <dbReference type="ARBA" id="ARBA00004761"/>
    </source>
</evidence>
<dbReference type="AlphaFoldDB" id="A0A7G6Y5C7"/>
<dbReference type="KEGG" id="lse:F1C12_00030"/>
<evidence type="ECO:0000256" key="8">
    <source>
        <dbReference type="ARBA" id="ARBA00023064"/>
    </source>
</evidence>
<dbReference type="PANTHER" id="PTHR43442">
    <property type="entry name" value="GLUCONOKINASE-RELATED"/>
    <property type="match status" value="1"/>
</dbReference>
<evidence type="ECO:0000313" key="11">
    <source>
        <dbReference type="EMBL" id="QNE33692.1"/>
    </source>
</evidence>
<dbReference type="InterPro" id="IPR006001">
    <property type="entry name" value="Therm_gnt_kin"/>
</dbReference>
<evidence type="ECO:0000256" key="2">
    <source>
        <dbReference type="ARBA" id="ARBA00008420"/>
    </source>
</evidence>
<sequence>MAVRVVVMGVSGSGKSTVGKQVADALGAGFVDGDDLHPAANVAKMSQGIPLTDDDREPWLRAVGRTLADAGPAGMVVACSALKRTYRDLIRSEAPGTYFAELDGDRALLAERMIRPGHFMPASLLDSQLATLESLEPDEEGVRLDVSEAPADLVTAIVDDVRSAVG</sequence>
<comment type="catalytic activity">
    <reaction evidence="9 10">
        <text>D-gluconate + ATP = 6-phospho-D-gluconate + ADP + H(+)</text>
        <dbReference type="Rhea" id="RHEA:19433"/>
        <dbReference type="ChEBI" id="CHEBI:15378"/>
        <dbReference type="ChEBI" id="CHEBI:18391"/>
        <dbReference type="ChEBI" id="CHEBI:30616"/>
        <dbReference type="ChEBI" id="CHEBI:58759"/>
        <dbReference type="ChEBI" id="CHEBI:456216"/>
        <dbReference type="EC" id="2.7.1.12"/>
    </reaction>
</comment>
<dbReference type="FunFam" id="3.40.50.300:FF:000522">
    <property type="entry name" value="Gluconokinase"/>
    <property type="match status" value="1"/>
</dbReference>
<evidence type="ECO:0000256" key="10">
    <source>
        <dbReference type="RuleBase" id="RU363066"/>
    </source>
</evidence>
<evidence type="ECO:0000256" key="4">
    <source>
        <dbReference type="ARBA" id="ARBA00022679"/>
    </source>
</evidence>
<gene>
    <name evidence="11" type="ORF">F1C12_00030</name>
</gene>
<dbReference type="EC" id="2.7.1.12" evidence="3 10"/>
<evidence type="ECO:0000256" key="7">
    <source>
        <dbReference type="ARBA" id="ARBA00022840"/>
    </source>
</evidence>
<evidence type="ECO:0000256" key="5">
    <source>
        <dbReference type="ARBA" id="ARBA00022741"/>
    </source>
</evidence>
<comment type="similarity">
    <text evidence="2 10">Belongs to the gluconokinase GntK/GntV family.</text>
</comment>
<evidence type="ECO:0000313" key="12">
    <source>
        <dbReference type="Proteomes" id="UP000515511"/>
    </source>
</evidence>
<keyword evidence="6 10" id="KW-0418">Kinase</keyword>
<evidence type="ECO:0000256" key="6">
    <source>
        <dbReference type="ARBA" id="ARBA00022777"/>
    </source>
</evidence>
<keyword evidence="8" id="KW-0311">Gluconate utilization</keyword>
<evidence type="ECO:0000256" key="9">
    <source>
        <dbReference type="ARBA" id="ARBA00048090"/>
    </source>
</evidence>
<proteinExistence type="inferred from homology"/>
<dbReference type="GO" id="GO:0046316">
    <property type="term" value="F:gluconokinase activity"/>
    <property type="evidence" value="ECO:0007669"/>
    <property type="project" value="UniProtKB-EC"/>
</dbReference>
<dbReference type="InterPro" id="IPR027417">
    <property type="entry name" value="P-loop_NTPase"/>
</dbReference>
<protein>
    <recommendedName>
        <fullName evidence="3 10">Gluconokinase</fullName>
        <ecNumber evidence="3 10">2.7.1.12</ecNumber>
    </recommendedName>
</protein>
<keyword evidence="5 10" id="KW-0547">Nucleotide-binding</keyword>
<dbReference type="RefSeq" id="WP_185276859.1">
    <property type="nucleotide sequence ID" value="NZ_CP043641.1"/>
</dbReference>
<dbReference type="CDD" id="cd02021">
    <property type="entry name" value="GntK"/>
    <property type="match status" value="1"/>
</dbReference>
<dbReference type="GO" id="GO:0019521">
    <property type="term" value="P:D-gluconate metabolic process"/>
    <property type="evidence" value="ECO:0007669"/>
    <property type="project" value="UniProtKB-KW"/>
</dbReference>
<dbReference type="Pfam" id="PF01202">
    <property type="entry name" value="SKI"/>
    <property type="match status" value="1"/>
</dbReference>
<dbReference type="NCBIfam" id="TIGR01313">
    <property type="entry name" value="therm_gnt_kin"/>
    <property type="match status" value="1"/>
</dbReference>
<name>A0A7G6Y5C7_9MICO</name>
<dbReference type="Gene3D" id="3.40.50.300">
    <property type="entry name" value="P-loop containing nucleotide triphosphate hydrolases"/>
    <property type="match status" value="1"/>
</dbReference>
<keyword evidence="7 10" id="KW-0067">ATP-binding</keyword>
<organism evidence="11 12">
    <name type="scientific">Leifsonia shinshuensis</name>
    <dbReference type="NCBI Taxonomy" id="150026"/>
    <lineage>
        <taxon>Bacteria</taxon>
        <taxon>Bacillati</taxon>
        <taxon>Actinomycetota</taxon>
        <taxon>Actinomycetes</taxon>
        <taxon>Micrococcales</taxon>
        <taxon>Microbacteriaceae</taxon>
        <taxon>Leifsonia</taxon>
    </lineage>
</organism>
<dbReference type="InterPro" id="IPR031322">
    <property type="entry name" value="Shikimate/glucono_kinase"/>
</dbReference>
<dbReference type="Proteomes" id="UP000515511">
    <property type="component" value="Chromosome"/>
</dbReference>
<dbReference type="GO" id="GO:0005737">
    <property type="term" value="C:cytoplasm"/>
    <property type="evidence" value="ECO:0007669"/>
    <property type="project" value="TreeGrafter"/>
</dbReference>
<dbReference type="SUPFAM" id="SSF52540">
    <property type="entry name" value="P-loop containing nucleoside triphosphate hydrolases"/>
    <property type="match status" value="1"/>
</dbReference>
<reference evidence="12" key="1">
    <citation type="submission" date="2019-09" db="EMBL/GenBank/DDBJ databases">
        <title>Antimicrobial potential of Antarctic Bacteria.</title>
        <authorList>
            <person name="Benaud N."/>
            <person name="Edwards R.J."/>
            <person name="Ferrari B.C."/>
        </authorList>
    </citation>
    <scope>NUCLEOTIDE SEQUENCE [LARGE SCALE GENOMIC DNA]</scope>
    <source>
        <strain evidence="12">INR9</strain>
    </source>
</reference>
<dbReference type="EMBL" id="CP043641">
    <property type="protein sequence ID" value="QNE33692.1"/>
    <property type="molecule type" value="Genomic_DNA"/>
</dbReference>
<comment type="pathway">
    <text evidence="1">Carbohydrate acid metabolism.</text>
</comment>
<keyword evidence="4 10" id="KW-0808">Transferase</keyword>
<evidence type="ECO:0000256" key="3">
    <source>
        <dbReference type="ARBA" id="ARBA00012054"/>
    </source>
</evidence>